<organism evidence="4 5">
    <name type="scientific">Vulgatibacter incomptus</name>
    <dbReference type="NCBI Taxonomy" id="1391653"/>
    <lineage>
        <taxon>Bacteria</taxon>
        <taxon>Pseudomonadati</taxon>
        <taxon>Myxococcota</taxon>
        <taxon>Myxococcia</taxon>
        <taxon>Myxococcales</taxon>
        <taxon>Cystobacterineae</taxon>
        <taxon>Vulgatibacteraceae</taxon>
        <taxon>Vulgatibacter</taxon>
    </lineage>
</organism>
<accession>A0A0K1PHX7</accession>
<dbReference type="PANTHER" id="PTHR43877">
    <property type="entry name" value="AMINOALKYLPHOSPHONATE N-ACETYLTRANSFERASE-RELATED-RELATED"/>
    <property type="match status" value="1"/>
</dbReference>
<dbReference type="Proteomes" id="UP000055590">
    <property type="component" value="Chromosome"/>
</dbReference>
<protein>
    <submittedName>
        <fullName evidence="4">Acetyltransferase, GNAT family</fullName>
    </submittedName>
</protein>
<dbReference type="InterPro" id="IPR000182">
    <property type="entry name" value="GNAT_dom"/>
</dbReference>
<dbReference type="CDD" id="cd04301">
    <property type="entry name" value="NAT_SF"/>
    <property type="match status" value="1"/>
</dbReference>
<dbReference type="PANTHER" id="PTHR43877:SF1">
    <property type="entry name" value="ACETYLTRANSFERASE"/>
    <property type="match status" value="1"/>
</dbReference>
<keyword evidence="2" id="KW-0012">Acyltransferase</keyword>
<feature type="domain" description="N-acetyltransferase" evidence="3">
    <location>
        <begin position="1"/>
        <end position="142"/>
    </location>
</feature>
<dbReference type="PROSITE" id="PS51186">
    <property type="entry name" value="GNAT"/>
    <property type="match status" value="1"/>
</dbReference>
<dbReference type="InterPro" id="IPR050832">
    <property type="entry name" value="Bact_Acetyltransf"/>
</dbReference>
<evidence type="ECO:0000313" key="4">
    <source>
        <dbReference type="EMBL" id="AKU93130.1"/>
    </source>
</evidence>
<dbReference type="RefSeq" id="WP_050727198.1">
    <property type="nucleotide sequence ID" value="NZ_CP012332.1"/>
</dbReference>
<evidence type="ECO:0000313" key="5">
    <source>
        <dbReference type="Proteomes" id="UP000055590"/>
    </source>
</evidence>
<name>A0A0K1PHX7_9BACT</name>
<keyword evidence="1 4" id="KW-0808">Transferase</keyword>
<gene>
    <name evidence="4" type="ORF">AKJ08_3517</name>
</gene>
<dbReference type="Gene3D" id="3.40.630.30">
    <property type="match status" value="1"/>
</dbReference>
<dbReference type="InterPro" id="IPR016181">
    <property type="entry name" value="Acyl_CoA_acyltransferase"/>
</dbReference>
<proteinExistence type="predicted"/>
<dbReference type="KEGG" id="vin:AKJ08_3517"/>
<dbReference type="STRING" id="1391653.AKJ08_3517"/>
<dbReference type="SUPFAM" id="SSF55729">
    <property type="entry name" value="Acyl-CoA N-acyltransferases (Nat)"/>
    <property type="match status" value="1"/>
</dbReference>
<dbReference type="EMBL" id="CP012332">
    <property type="protein sequence ID" value="AKU93130.1"/>
    <property type="molecule type" value="Genomic_DNA"/>
</dbReference>
<keyword evidence="5" id="KW-1185">Reference proteome</keyword>
<evidence type="ECO:0000259" key="3">
    <source>
        <dbReference type="PROSITE" id="PS51186"/>
    </source>
</evidence>
<sequence length="142" mass="15682">MHVRDARIEDAASLASLAGELGYSSPAAEMRARLEVLLPHRDRRILVAEDDGAILGWIEAEERLTLDSSQRVEILGLVVGTTARRRGVGAALVSAAEAWARALAVGAVTVRSNVLRAESHPFYERMGFARTKTQHYYRKRLD</sequence>
<evidence type="ECO:0000256" key="1">
    <source>
        <dbReference type="ARBA" id="ARBA00022679"/>
    </source>
</evidence>
<dbReference type="Pfam" id="PF00583">
    <property type="entry name" value="Acetyltransf_1"/>
    <property type="match status" value="1"/>
</dbReference>
<evidence type="ECO:0000256" key="2">
    <source>
        <dbReference type="ARBA" id="ARBA00023315"/>
    </source>
</evidence>
<dbReference type="AlphaFoldDB" id="A0A0K1PHX7"/>
<dbReference type="GO" id="GO:0016747">
    <property type="term" value="F:acyltransferase activity, transferring groups other than amino-acyl groups"/>
    <property type="evidence" value="ECO:0007669"/>
    <property type="project" value="InterPro"/>
</dbReference>
<dbReference type="OrthoDB" id="9805924at2"/>
<reference evidence="4 5" key="1">
    <citation type="submission" date="2015-08" db="EMBL/GenBank/DDBJ databases">
        <authorList>
            <person name="Babu N.S."/>
            <person name="Beckwith C.J."/>
            <person name="Beseler K.G."/>
            <person name="Brison A."/>
            <person name="Carone J.V."/>
            <person name="Caskin T.P."/>
            <person name="Diamond M."/>
            <person name="Durham M.E."/>
            <person name="Foxe J.M."/>
            <person name="Go M."/>
            <person name="Henderson B.A."/>
            <person name="Jones I.B."/>
            <person name="McGettigan J.A."/>
            <person name="Micheletti S.J."/>
            <person name="Nasrallah M.E."/>
            <person name="Ortiz D."/>
            <person name="Piller C.R."/>
            <person name="Privatt S.R."/>
            <person name="Schneider S.L."/>
            <person name="Sharp S."/>
            <person name="Smith T.C."/>
            <person name="Stanton J.D."/>
            <person name="Ullery H.E."/>
            <person name="Wilson R.J."/>
            <person name="Serrano M.G."/>
            <person name="Buck G."/>
            <person name="Lee V."/>
            <person name="Wang Y."/>
            <person name="Carvalho R."/>
            <person name="Voegtly L."/>
            <person name="Shi R."/>
            <person name="Duckworth R."/>
            <person name="Johnson A."/>
            <person name="Loviza R."/>
            <person name="Walstead R."/>
            <person name="Shah Z."/>
            <person name="Kiflezghi M."/>
            <person name="Wade K."/>
            <person name="Ball S.L."/>
            <person name="Bradley K.W."/>
            <person name="Asai D.J."/>
            <person name="Bowman C.A."/>
            <person name="Russell D.A."/>
            <person name="Pope W.H."/>
            <person name="Jacobs-Sera D."/>
            <person name="Hendrix R.W."/>
            <person name="Hatfull G.F."/>
        </authorList>
    </citation>
    <scope>NUCLEOTIDE SEQUENCE [LARGE SCALE GENOMIC DNA]</scope>
    <source>
        <strain evidence="4 5">DSM 27710</strain>
    </source>
</reference>